<dbReference type="InterPro" id="IPR036291">
    <property type="entry name" value="NAD(P)-bd_dom_sf"/>
</dbReference>
<dbReference type="EMBL" id="NSJV01000638">
    <property type="protein sequence ID" value="PAU44683.1"/>
    <property type="molecule type" value="Genomic_DNA"/>
</dbReference>
<gene>
    <name evidence="11" type="ORF">CK936_33655</name>
</gene>
<dbReference type="InterPro" id="IPR003560">
    <property type="entry name" value="DHB_DH"/>
</dbReference>
<evidence type="ECO:0000256" key="1">
    <source>
        <dbReference type="ARBA" id="ARBA00004924"/>
    </source>
</evidence>
<dbReference type="GO" id="GO:0008667">
    <property type="term" value="F:2,3-dihydro-2,3-dihydroxybenzoate dehydrogenase activity"/>
    <property type="evidence" value="ECO:0007669"/>
    <property type="project" value="UniProtKB-UniRule"/>
</dbReference>
<dbReference type="Pfam" id="PF00106">
    <property type="entry name" value="adh_short"/>
    <property type="match status" value="1"/>
</dbReference>
<dbReference type="InterPro" id="IPR020904">
    <property type="entry name" value="Sc_DH/Rdtase_CS"/>
</dbReference>
<evidence type="ECO:0000256" key="4">
    <source>
        <dbReference type="ARBA" id="ARBA00023027"/>
    </source>
</evidence>
<keyword evidence="4" id="KW-0520">NAD</keyword>
<dbReference type="PANTHER" id="PTHR42760">
    <property type="entry name" value="SHORT-CHAIN DEHYDROGENASES/REDUCTASES FAMILY MEMBER"/>
    <property type="match status" value="1"/>
</dbReference>
<protein>
    <recommendedName>
        <fullName evidence="7 8">2,3-dihydro-2,3-dihydroxybenzoate dehydrogenase</fullName>
        <ecNumber evidence="6 8">1.3.1.28</ecNumber>
    </recommendedName>
</protein>
<dbReference type="PANTHER" id="PTHR42760:SF115">
    <property type="entry name" value="3-OXOACYL-[ACYL-CARRIER-PROTEIN] REDUCTASE FABG"/>
    <property type="match status" value="1"/>
</dbReference>
<dbReference type="PRINTS" id="PR00080">
    <property type="entry name" value="SDRFAMILY"/>
</dbReference>
<name>A0A2A2CWW3_9ACTN</name>
<dbReference type="FunFam" id="3.40.50.720:FF:000160">
    <property type="entry name" value="2,3-dihydro-2,3-dihydroxybenzoate dehydrogenase"/>
    <property type="match status" value="1"/>
</dbReference>
<dbReference type="GO" id="GO:0019290">
    <property type="term" value="P:siderophore biosynthetic process"/>
    <property type="evidence" value="ECO:0007669"/>
    <property type="project" value="InterPro"/>
</dbReference>
<evidence type="ECO:0000256" key="8">
    <source>
        <dbReference type="NCBIfam" id="TIGR04316"/>
    </source>
</evidence>
<comment type="catalytic activity">
    <reaction evidence="5">
        <text>(2S,3S)-2,3-dihydroxy-2,3-dihydrobenzoate + NAD(+) = 2,3-dihydroxybenzoate + NADH + H(+)</text>
        <dbReference type="Rhea" id="RHEA:23824"/>
        <dbReference type="ChEBI" id="CHEBI:15378"/>
        <dbReference type="ChEBI" id="CHEBI:36654"/>
        <dbReference type="ChEBI" id="CHEBI:57540"/>
        <dbReference type="ChEBI" id="CHEBI:57945"/>
        <dbReference type="ChEBI" id="CHEBI:58764"/>
        <dbReference type="EC" id="1.3.1.28"/>
    </reaction>
</comment>
<evidence type="ECO:0000256" key="2">
    <source>
        <dbReference type="ARBA" id="ARBA00006484"/>
    </source>
</evidence>
<evidence type="ECO:0000313" key="11">
    <source>
        <dbReference type="EMBL" id="PAU44683.1"/>
    </source>
</evidence>
<dbReference type="Gene3D" id="3.40.50.720">
    <property type="entry name" value="NAD(P)-binding Rossmann-like Domain"/>
    <property type="match status" value="1"/>
</dbReference>
<dbReference type="PRINTS" id="PR01397">
    <property type="entry name" value="DHBDHDRGNASE"/>
</dbReference>
<accession>A0A2A2CWW3</accession>
<sequence>MNGIGGTAVQQSELSGRVALVTGAGQGIGEAVTRALVAQGARVAALDWTPDGVKRLEAEFGRDTVTAHTADVADSAAVEAVVDEVERTAGPLAILVNVAGVLRTSPVVEITDEIWERTFAVNSTGVFNASRAAARRMAERRSGCIVTVGSNAAGVPRTSMAAYAASKAAATMFTKCLGLELGRSGVRCNVVSPGSTDTAMQRDLWTDEQAPLRVIEGDPASYRVGIPLGRIAEPSDVADAVTFLVSDRARHITMHDLYVDGGATLRA</sequence>
<comment type="similarity">
    <text evidence="2 9">Belongs to the short-chain dehydrogenases/reductases (SDR) family.</text>
</comment>
<evidence type="ECO:0000259" key="10">
    <source>
        <dbReference type="SMART" id="SM00822"/>
    </source>
</evidence>
<evidence type="ECO:0000256" key="7">
    <source>
        <dbReference type="ARBA" id="ARBA00067530"/>
    </source>
</evidence>
<dbReference type="GO" id="GO:0016616">
    <property type="term" value="F:oxidoreductase activity, acting on the CH-OH group of donors, NAD or NADP as acceptor"/>
    <property type="evidence" value="ECO:0007669"/>
    <property type="project" value="UniProtKB-ARBA"/>
</dbReference>
<dbReference type="NCBIfam" id="TIGR04316">
    <property type="entry name" value="dhbA_paeA"/>
    <property type="match status" value="1"/>
</dbReference>
<organism evidence="11 12">
    <name type="scientific">Streptomyces albireticuli</name>
    <dbReference type="NCBI Taxonomy" id="1940"/>
    <lineage>
        <taxon>Bacteria</taxon>
        <taxon>Bacillati</taxon>
        <taxon>Actinomycetota</taxon>
        <taxon>Actinomycetes</taxon>
        <taxon>Kitasatosporales</taxon>
        <taxon>Streptomycetaceae</taxon>
        <taxon>Streptomyces</taxon>
    </lineage>
</organism>
<evidence type="ECO:0000256" key="5">
    <source>
        <dbReference type="ARBA" id="ARBA00052874"/>
    </source>
</evidence>
<dbReference type="PROSITE" id="PS00061">
    <property type="entry name" value="ADH_SHORT"/>
    <property type="match status" value="1"/>
</dbReference>
<dbReference type="InterPro" id="IPR057326">
    <property type="entry name" value="KR_dom"/>
</dbReference>
<dbReference type="NCBIfam" id="NF006074">
    <property type="entry name" value="PRK08220.1"/>
    <property type="match status" value="1"/>
</dbReference>
<evidence type="ECO:0000256" key="9">
    <source>
        <dbReference type="RuleBase" id="RU000363"/>
    </source>
</evidence>
<dbReference type="RefSeq" id="WP_095584726.1">
    <property type="nucleotide sequence ID" value="NZ_JAJQQQ010000001.1"/>
</dbReference>
<dbReference type="SUPFAM" id="SSF51735">
    <property type="entry name" value="NAD(P)-binding Rossmann-fold domains"/>
    <property type="match status" value="1"/>
</dbReference>
<dbReference type="Proteomes" id="UP000218944">
    <property type="component" value="Unassembled WGS sequence"/>
</dbReference>
<dbReference type="EC" id="1.3.1.28" evidence="6 8"/>
<evidence type="ECO:0000256" key="3">
    <source>
        <dbReference type="ARBA" id="ARBA00023002"/>
    </source>
</evidence>
<comment type="caution">
    <text evidence="11">The sequence shown here is derived from an EMBL/GenBank/DDBJ whole genome shotgun (WGS) entry which is preliminary data.</text>
</comment>
<comment type="pathway">
    <text evidence="1">Siderophore biosynthesis.</text>
</comment>
<keyword evidence="3" id="KW-0560">Oxidoreductase</keyword>
<proteinExistence type="inferred from homology"/>
<evidence type="ECO:0000256" key="6">
    <source>
        <dbReference type="ARBA" id="ARBA00066334"/>
    </source>
</evidence>
<dbReference type="InterPro" id="IPR002347">
    <property type="entry name" value="SDR_fam"/>
</dbReference>
<dbReference type="AlphaFoldDB" id="A0A2A2CWW3"/>
<reference evidence="11 12" key="1">
    <citation type="submission" date="2017-08" db="EMBL/GenBank/DDBJ databases">
        <title>Genome sequence of Streptomyces albireticuli NRRL B-1670.</title>
        <authorList>
            <person name="Graham D.E."/>
            <person name="Mahan K.M."/>
            <person name="Klingeman D.M."/>
            <person name="Hettich R.L."/>
            <person name="Parry R.J."/>
            <person name="Spain J.C."/>
        </authorList>
    </citation>
    <scope>NUCLEOTIDE SEQUENCE [LARGE SCALE GENOMIC DNA]</scope>
    <source>
        <strain evidence="11 12">NRRL B-1670</strain>
    </source>
</reference>
<feature type="domain" description="Ketoreductase" evidence="10">
    <location>
        <begin position="17"/>
        <end position="196"/>
    </location>
</feature>
<dbReference type="SMART" id="SM00822">
    <property type="entry name" value="PKS_KR"/>
    <property type="match status" value="1"/>
</dbReference>
<keyword evidence="12" id="KW-1185">Reference proteome</keyword>
<evidence type="ECO:0000313" key="12">
    <source>
        <dbReference type="Proteomes" id="UP000218944"/>
    </source>
</evidence>